<organism evidence="3 4">
    <name type="scientific">Phyllobacterium pellucidum</name>
    <dbReference type="NCBI Taxonomy" id="2740464"/>
    <lineage>
        <taxon>Bacteria</taxon>
        <taxon>Pseudomonadati</taxon>
        <taxon>Pseudomonadota</taxon>
        <taxon>Alphaproteobacteria</taxon>
        <taxon>Hyphomicrobiales</taxon>
        <taxon>Phyllobacteriaceae</taxon>
        <taxon>Phyllobacterium</taxon>
    </lineage>
</organism>
<keyword evidence="4" id="KW-1185">Reference proteome</keyword>
<evidence type="ECO:0000313" key="3">
    <source>
        <dbReference type="EMBL" id="NTS30560.1"/>
    </source>
</evidence>
<comment type="subunit">
    <text evidence="1">Homodimer.</text>
</comment>
<dbReference type="InterPro" id="IPR044662">
    <property type="entry name" value="HS1/DABB1-like"/>
</dbReference>
<sequence length="103" mass="11244">MIRHCVFLRFRDEVTAQERQSIYRDLQILCDNLPGALAISYGGNVSPEAGMDKGYSEGFILDFADATARDAYLVHPEHQAIAGRIVAATADSVAGVLVFDLEV</sequence>
<dbReference type="Proteomes" id="UP000550508">
    <property type="component" value="Unassembled WGS sequence"/>
</dbReference>
<gene>
    <name evidence="3" type="ORF">HQ945_04770</name>
</gene>
<evidence type="ECO:0000313" key="4">
    <source>
        <dbReference type="Proteomes" id="UP000550508"/>
    </source>
</evidence>
<dbReference type="RefSeq" id="WP_174207694.1">
    <property type="nucleotide sequence ID" value="NZ_JABUMX010000001.1"/>
</dbReference>
<dbReference type="InterPro" id="IPR013097">
    <property type="entry name" value="Dabb"/>
</dbReference>
<accession>A0A849VR36</accession>
<dbReference type="AlphaFoldDB" id="A0A849VR36"/>
<comment type="caution">
    <text evidence="3">The sequence shown here is derived from an EMBL/GenBank/DDBJ whole genome shotgun (WGS) entry which is preliminary data.</text>
</comment>
<feature type="domain" description="Stress-response A/B barrel" evidence="2">
    <location>
        <begin position="2"/>
        <end position="101"/>
    </location>
</feature>
<evidence type="ECO:0000259" key="2">
    <source>
        <dbReference type="PROSITE" id="PS51502"/>
    </source>
</evidence>
<evidence type="ECO:0000256" key="1">
    <source>
        <dbReference type="ARBA" id="ARBA00011738"/>
    </source>
</evidence>
<dbReference type="Pfam" id="PF07876">
    <property type="entry name" value="Dabb"/>
    <property type="match status" value="1"/>
</dbReference>
<name>A0A849VR36_9HYPH</name>
<protein>
    <submittedName>
        <fullName evidence="3">Dabb family protein</fullName>
    </submittedName>
</protein>
<dbReference type="Gene3D" id="3.30.70.100">
    <property type="match status" value="1"/>
</dbReference>
<dbReference type="SUPFAM" id="SSF54909">
    <property type="entry name" value="Dimeric alpha+beta barrel"/>
    <property type="match status" value="1"/>
</dbReference>
<dbReference type="EMBL" id="JABUMX010000001">
    <property type="protein sequence ID" value="NTS30560.1"/>
    <property type="molecule type" value="Genomic_DNA"/>
</dbReference>
<dbReference type="PANTHER" id="PTHR33178:SF10">
    <property type="entry name" value="STRESS-RESPONSE A_B BARREL DOMAIN-CONTAINING PROTEIN"/>
    <property type="match status" value="1"/>
</dbReference>
<dbReference type="PANTHER" id="PTHR33178">
    <property type="match status" value="1"/>
</dbReference>
<dbReference type="InterPro" id="IPR011008">
    <property type="entry name" value="Dimeric_a/b-barrel"/>
</dbReference>
<reference evidence="3 4" key="1">
    <citation type="submission" date="2020-05" db="EMBL/GenBank/DDBJ databases">
        <authorList>
            <person name="Kim M.K."/>
        </authorList>
    </citation>
    <scope>NUCLEOTIDE SEQUENCE [LARGE SCALE GENOMIC DNA]</scope>
    <source>
        <strain evidence="3 4">BT25</strain>
    </source>
</reference>
<dbReference type="SMART" id="SM00886">
    <property type="entry name" value="Dabb"/>
    <property type="match status" value="1"/>
</dbReference>
<dbReference type="PROSITE" id="PS51502">
    <property type="entry name" value="S_R_A_B_BARREL"/>
    <property type="match status" value="1"/>
</dbReference>
<proteinExistence type="predicted"/>